<evidence type="ECO:0000256" key="1">
    <source>
        <dbReference type="SAM" id="Coils"/>
    </source>
</evidence>
<organism evidence="3 4">
    <name type="scientific">Crotalus adamanteus</name>
    <name type="common">Eastern diamondback rattlesnake</name>
    <dbReference type="NCBI Taxonomy" id="8729"/>
    <lineage>
        <taxon>Eukaryota</taxon>
        <taxon>Metazoa</taxon>
        <taxon>Chordata</taxon>
        <taxon>Craniata</taxon>
        <taxon>Vertebrata</taxon>
        <taxon>Euteleostomi</taxon>
        <taxon>Lepidosauria</taxon>
        <taxon>Squamata</taxon>
        <taxon>Bifurcata</taxon>
        <taxon>Unidentata</taxon>
        <taxon>Episquamata</taxon>
        <taxon>Toxicofera</taxon>
        <taxon>Serpentes</taxon>
        <taxon>Colubroidea</taxon>
        <taxon>Viperidae</taxon>
        <taxon>Crotalinae</taxon>
        <taxon>Crotalus</taxon>
    </lineage>
</organism>
<protein>
    <submittedName>
        <fullName evidence="3">Uncharacterized protein</fullName>
    </submittedName>
</protein>
<keyword evidence="4" id="KW-1185">Reference proteome</keyword>
<feature type="coiled-coil region" evidence="1">
    <location>
        <begin position="116"/>
        <end position="146"/>
    </location>
</feature>
<accession>A0AAW1C251</accession>
<feature type="compositionally biased region" description="Basic and acidic residues" evidence="2">
    <location>
        <begin position="238"/>
        <end position="252"/>
    </location>
</feature>
<dbReference type="Proteomes" id="UP001474421">
    <property type="component" value="Unassembled WGS sequence"/>
</dbReference>
<evidence type="ECO:0000313" key="3">
    <source>
        <dbReference type="EMBL" id="KAK9408156.1"/>
    </source>
</evidence>
<dbReference type="PANTHER" id="PTHR31095:SF3">
    <property type="entry name" value="RIKEN CDNA 9930021J03 GENE"/>
    <property type="match status" value="1"/>
</dbReference>
<dbReference type="PANTHER" id="PTHR31095">
    <property type="entry name" value="RIKEN CDNA 9930021J03 GENE"/>
    <property type="match status" value="1"/>
</dbReference>
<dbReference type="EMBL" id="JAOTOJ010000002">
    <property type="protein sequence ID" value="KAK9408156.1"/>
    <property type="molecule type" value="Genomic_DNA"/>
</dbReference>
<evidence type="ECO:0000256" key="2">
    <source>
        <dbReference type="SAM" id="MobiDB-lite"/>
    </source>
</evidence>
<feature type="region of interest" description="Disordered" evidence="2">
    <location>
        <begin position="1"/>
        <end position="33"/>
    </location>
</feature>
<feature type="region of interest" description="Disordered" evidence="2">
    <location>
        <begin position="238"/>
        <end position="299"/>
    </location>
</feature>
<dbReference type="InterPro" id="IPR040214">
    <property type="entry name" value="BRD10"/>
</dbReference>
<dbReference type="AlphaFoldDB" id="A0AAW1C251"/>
<feature type="region of interest" description="Disordered" evidence="2">
    <location>
        <begin position="83"/>
        <end position="104"/>
    </location>
</feature>
<name>A0AAW1C251_CROAD</name>
<keyword evidence="1" id="KW-0175">Coiled coil</keyword>
<proteinExistence type="predicted"/>
<feature type="compositionally biased region" description="Basic residues" evidence="2">
    <location>
        <begin position="280"/>
        <end position="291"/>
    </location>
</feature>
<reference evidence="3 4" key="1">
    <citation type="journal article" date="2024" name="Proc. Natl. Acad. Sci. U.S.A.">
        <title>The genetic regulatory architecture and epigenomic basis for age-related changes in rattlesnake venom.</title>
        <authorList>
            <person name="Hogan M.P."/>
            <person name="Holding M.L."/>
            <person name="Nystrom G.S."/>
            <person name="Colston T.J."/>
            <person name="Bartlett D.A."/>
            <person name="Mason A.J."/>
            <person name="Ellsworth S.A."/>
            <person name="Rautsaw R.M."/>
            <person name="Lawrence K.C."/>
            <person name="Strickland J.L."/>
            <person name="He B."/>
            <person name="Fraser P."/>
            <person name="Margres M.J."/>
            <person name="Gilbert D.M."/>
            <person name="Gibbs H.L."/>
            <person name="Parkinson C.L."/>
            <person name="Rokyta D.R."/>
        </authorList>
    </citation>
    <scope>NUCLEOTIDE SEQUENCE [LARGE SCALE GENOMIC DNA]</scope>
    <source>
        <strain evidence="3">DRR0105</strain>
    </source>
</reference>
<gene>
    <name evidence="3" type="ORF">NXF25_006930</name>
</gene>
<feature type="compositionally biased region" description="Acidic residues" evidence="2">
    <location>
        <begin position="253"/>
        <end position="264"/>
    </location>
</feature>
<sequence length="299" mass="36278">MVQVLRQEEQLKAKEEKRLREQERKEAEEASQKEIEEWEKSLLSQAAPTRMENILQRKREIHLHSLKSYKPEIQNKLLMIKKKAKHKKHKSGKKSISKKAVTKKRKSITKPIVPEFQLICTNLDELRELIRKIENELKDIEHIKKKSGRWYHRKQAVKELHCTLIRLLNELLPWEPKLMKAFHRNRSRLKKDYDDFRRQPDHDKFTREQWTNEDSEINIVKEVSSTFTSESLEHTEFLKRDYMDTEDMKSPEMDLEEEEEEEEEEKKKKKKEKEKEKEKEKKKKKKKKKLHPGLPPDLE</sequence>
<evidence type="ECO:0000313" key="4">
    <source>
        <dbReference type="Proteomes" id="UP001474421"/>
    </source>
</evidence>
<comment type="caution">
    <text evidence="3">The sequence shown here is derived from an EMBL/GenBank/DDBJ whole genome shotgun (WGS) entry which is preliminary data.</text>
</comment>